<evidence type="ECO:0000256" key="5">
    <source>
        <dbReference type="ARBA" id="ARBA00023136"/>
    </source>
</evidence>
<feature type="transmembrane region" description="Helical" evidence="7">
    <location>
        <begin position="93"/>
        <end position="112"/>
    </location>
</feature>
<dbReference type="InterPro" id="IPR036259">
    <property type="entry name" value="MFS_trans_sf"/>
</dbReference>
<feature type="transmembrane region" description="Helical" evidence="7">
    <location>
        <begin position="132"/>
        <end position="152"/>
    </location>
</feature>
<comment type="similarity">
    <text evidence="2">Belongs to the major facilitator superfamily. Proton-dependent oligopeptide transporter (POT/PTR) (TC 2.A.17) family.</text>
</comment>
<evidence type="ECO:0000256" key="3">
    <source>
        <dbReference type="ARBA" id="ARBA00022692"/>
    </source>
</evidence>
<dbReference type="AlphaFoldDB" id="A0A5J4ZND4"/>
<dbReference type="Proteomes" id="UP000325577">
    <property type="component" value="Linkage Group LG6"/>
</dbReference>
<dbReference type="OrthoDB" id="8904098at2759"/>
<feature type="transmembrane region" description="Helical" evidence="7">
    <location>
        <begin position="352"/>
        <end position="372"/>
    </location>
</feature>
<dbReference type="SUPFAM" id="SSF103473">
    <property type="entry name" value="MFS general substrate transporter"/>
    <property type="match status" value="1"/>
</dbReference>
<feature type="transmembrane region" description="Helical" evidence="7">
    <location>
        <begin position="63"/>
        <end position="81"/>
    </location>
</feature>
<organism evidence="8 9">
    <name type="scientific">Nyssa sinensis</name>
    <dbReference type="NCBI Taxonomy" id="561372"/>
    <lineage>
        <taxon>Eukaryota</taxon>
        <taxon>Viridiplantae</taxon>
        <taxon>Streptophyta</taxon>
        <taxon>Embryophyta</taxon>
        <taxon>Tracheophyta</taxon>
        <taxon>Spermatophyta</taxon>
        <taxon>Magnoliopsida</taxon>
        <taxon>eudicotyledons</taxon>
        <taxon>Gunneridae</taxon>
        <taxon>Pentapetalae</taxon>
        <taxon>asterids</taxon>
        <taxon>Cornales</taxon>
        <taxon>Nyssaceae</taxon>
        <taxon>Nyssa</taxon>
    </lineage>
</organism>
<gene>
    <name evidence="8" type="ORF">F0562_013735</name>
</gene>
<evidence type="ECO:0000313" key="8">
    <source>
        <dbReference type="EMBL" id="KAA8519479.1"/>
    </source>
</evidence>
<keyword evidence="5 7" id="KW-0472">Membrane</keyword>
<dbReference type="InterPro" id="IPR000109">
    <property type="entry name" value="POT_fam"/>
</dbReference>
<dbReference type="Gene3D" id="1.20.1250.20">
    <property type="entry name" value="MFS general substrate transporter like domains"/>
    <property type="match status" value="2"/>
</dbReference>
<dbReference type="EMBL" id="CM018049">
    <property type="protein sequence ID" value="KAA8519479.1"/>
    <property type="molecule type" value="Genomic_DNA"/>
</dbReference>
<reference evidence="8 9" key="1">
    <citation type="submission" date="2019-09" db="EMBL/GenBank/DDBJ databases">
        <title>A chromosome-level genome assembly of the Chinese tupelo Nyssa sinensis.</title>
        <authorList>
            <person name="Yang X."/>
            <person name="Kang M."/>
            <person name="Yang Y."/>
            <person name="Xiong H."/>
            <person name="Wang M."/>
            <person name="Zhang Z."/>
            <person name="Wang Z."/>
            <person name="Wu H."/>
            <person name="Ma T."/>
            <person name="Liu J."/>
            <person name="Xi Z."/>
        </authorList>
    </citation>
    <scope>NUCLEOTIDE SEQUENCE [LARGE SCALE GENOMIC DNA]</scope>
    <source>
        <strain evidence="8">J267</strain>
        <tissue evidence="8">Leaf</tissue>
    </source>
</reference>
<evidence type="ECO:0000256" key="7">
    <source>
        <dbReference type="SAM" id="Phobius"/>
    </source>
</evidence>
<evidence type="ECO:0000256" key="4">
    <source>
        <dbReference type="ARBA" id="ARBA00022989"/>
    </source>
</evidence>
<evidence type="ECO:0008006" key="10">
    <source>
        <dbReference type="Google" id="ProtNLM"/>
    </source>
</evidence>
<proteinExistence type="inferred from homology"/>
<feature type="transmembrane region" description="Helical" evidence="7">
    <location>
        <begin position="26"/>
        <end position="51"/>
    </location>
</feature>
<dbReference type="GO" id="GO:0022857">
    <property type="term" value="F:transmembrane transporter activity"/>
    <property type="evidence" value="ECO:0007669"/>
    <property type="project" value="InterPro"/>
</dbReference>
<feature type="transmembrane region" description="Helical" evidence="7">
    <location>
        <begin position="282"/>
        <end position="300"/>
    </location>
</feature>
<evidence type="ECO:0000256" key="6">
    <source>
        <dbReference type="ARBA" id="ARBA00044504"/>
    </source>
</evidence>
<accession>A0A5J4ZND4</accession>
<dbReference type="PANTHER" id="PTHR11654">
    <property type="entry name" value="OLIGOPEPTIDE TRANSPORTER-RELATED"/>
    <property type="match status" value="1"/>
</dbReference>
<comment type="similarity">
    <text evidence="6">Belongs to the major facilitator superfamily. Phosphate:H(+) symporter (TC 2.A.1.9) family.</text>
</comment>
<keyword evidence="4 7" id="KW-1133">Transmembrane helix</keyword>
<sequence>MHEGENNSGTLRPWSKKQGGFRACMFVYALGTLENIGFVANMSIMVLYFHFVMLFDVSTSANTLTNFLGSTFLLSLLGGFISDTYLSRLYTCLLFELLGVVGLVMVTIQAFSHKLLPNPCEKSTCIEGGKAVMFYTTLCLLALGSGGVKGCLPALGADQVIVVIIRNRGLSLPENPVELYEINDKERDPSQEKISHTSQFRLLDKAAIPQEGMTPAPWKVCTVTQVEEFKILVRMLPIIASTIIMNTCMAQLQTFSVIQGYFMNPQLGSWEIPKPSIPVIPLFFMSILVPLYEFIVVPFARKITGHPSGIKQLQRVGVGLVLSIISMDMFTMVGLMDFFYKEAPSGMRSLSTSFAPLSLSFGYFLSTIFVNIKNSITKKITPSKHGWLRGMDLNHSNLNLFYWFLAILSCLNFANYLFWARWYKCKEDTAESEIKRLKSNKFVKN</sequence>
<protein>
    <recommendedName>
        <fullName evidence="10">Major facilitator superfamily (MFS) profile domain-containing protein</fullName>
    </recommendedName>
</protein>
<feature type="transmembrane region" description="Helical" evidence="7">
    <location>
        <begin position="400"/>
        <end position="419"/>
    </location>
</feature>
<keyword evidence="9" id="KW-1185">Reference proteome</keyword>
<comment type="subcellular location">
    <subcellularLocation>
        <location evidence="1">Membrane</location>
        <topology evidence="1">Multi-pass membrane protein</topology>
    </subcellularLocation>
</comment>
<evidence type="ECO:0000256" key="1">
    <source>
        <dbReference type="ARBA" id="ARBA00004141"/>
    </source>
</evidence>
<evidence type="ECO:0000313" key="9">
    <source>
        <dbReference type="Proteomes" id="UP000325577"/>
    </source>
</evidence>
<feature type="transmembrane region" description="Helical" evidence="7">
    <location>
        <begin position="238"/>
        <end position="262"/>
    </location>
</feature>
<dbReference type="Pfam" id="PF00854">
    <property type="entry name" value="PTR2"/>
    <property type="match status" value="2"/>
</dbReference>
<feature type="transmembrane region" description="Helical" evidence="7">
    <location>
        <begin position="320"/>
        <end position="340"/>
    </location>
</feature>
<keyword evidence="3 7" id="KW-0812">Transmembrane</keyword>
<name>A0A5J4ZND4_9ASTE</name>
<evidence type="ECO:0000256" key="2">
    <source>
        <dbReference type="ARBA" id="ARBA00005982"/>
    </source>
</evidence>
<dbReference type="GO" id="GO:0016020">
    <property type="term" value="C:membrane"/>
    <property type="evidence" value="ECO:0007669"/>
    <property type="project" value="UniProtKB-SubCell"/>
</dbReference>